<dbReference type="PROSITE" id="PS50151">
    <property type="entry name" value="UVR"/>
    <property type="match status" value="1"/>
</dbReference>
<dbReference type="AlphaFoldDB" id="A0A1H3RKC9"/>
<dbReference type="STRING" id="415015.SAMN05660462_02404"/>
<organism evidence="3 4">
    <name type="scientific">Proteiniborus ethanoligenes</name>
    <dbReference type="NCBI Taxonomy" id="415015"/>
    <lineage>
        <taxon>Bacteria</taxon>
        <taxon>Bacillati</taxon>
        <taxon>Bacillota</taxon>
        <taxon>Clostridia</taxon>
        <taxon>Eubacteriales</taxon>
        <taxon>Proteiniborus</taxon>
    </lineage>
</organism>
<dbReference type="GO" id="GO:1990170">
    <property type="term" value="P:stress response to cadmium ion"/>
    <property type="evidence" value="ECO:0007669"/>
    <property type="project" value="TreeGrafter"/>
</dbReference>
<dbReference type="OrthoDB" id="9788704at2"/>
<dbReference type="Gene3D" id="4.10.860.10">
    <property type="entry name" value="UVR domain"/>
    <property type="match status" value="1"/>
</dbReference>
<evidence type="ECO:0000256" key="1">
    <source>
        <dbReference type="SAM" id="Coils"/>
    </source>
</evidence>
<evidence type="ECO:0000313" key="3">
    <source>
        <dbReference type="EMBL" id="SDZ25815.1"/>
    </source>
</evidence>
<dbReference type="PIRSF" id="PIRSF015034">
    <property type="entry name" value="YacH"/>
    <property type="match status" value="1"/>
</dbReference>
<name>A0A1H3RKC9_9FIRM</name>
<dbReference type="GO" id="GO:0046870">
    <property type="term" value="F:cadmium ion binding"/>
    <property type="evidence" value="ECO:0007669"/>
    <property type="project" value="TreeGrafter"/>
</dbReference>
<protein>
    <submittedName>
        <fullName evidence="3">Protein-arginine kinase activator protein McsA</fullName>
    </submittedName>
</protein>
<keyword evidence="3" id="KW-0808">Transferase</keyword>
<keyword evidence="1" id="KW-0175">Coiled coil</keyword>
<dbReference type="PANTHER" id="PTHR38430:SF1">
    <property type="entry name" value="PROTEIN-ARGININE KINASE ACTIVATOR PROTEIN"/>
    <property type="match status" value="1"/>
</dbReference>
<keyword evidence="3" id="KW-0418">Kinase</keyword>
<dbReference type="InterPro" id="IPR001943">
    <property type="entry name" value="UVR_dom"/>
</dbReference>
<dbReference type="RefSeq" id="WP_091731622.1">
    <property type="nucleotide sequence ID" value="NZ_FNQE01000028.1"/>
</dbReference>
<keyword evidence="4" id="KW-1185">Reference proteome</keyword>
<dbReference type="EMBL" id="FNQE01000028">
    <property type="protein sequence ID" value="SDZ25815.1"/>
    <property type="molecule type" value="Genomic_DNA"/>
</dbReference>
<accession>A0A1H3RKC9</accession>
<dbReference type="PANTHER" id="PTHR38430">
    <property type="entry name" value="PROTEIN-ARGININE KINASE ACTIVATOR PROTEIN"/>
    <property type="match status" value="1"/>
</dbReference>
<dbReference type="InterPro" id="IPR025542">
    <property type="entry name" value="YacH"/>
</dbReference>
<dbReference type="SUPFAM" id="SSF46600">
    <property type="entry name" value="C-terminal UvrC-binding domain of UvrB"/>
    <property type="match status" value="1"/>
</dbReference>
<sequence length="174" mass="19599">MLCEECGKNQATVHMKKIINNHVNESHLCEECAKKSNSFNFDTSFSIQNFLAGLLDSSYDGPVKIEQVKALTCDKCGLAYGKFRQTGKFGCSNCYDSFRDKLVPLFRKIHGHDIHVGKVPKKAGILVGTKRTIEKLKKELDSAVSKEEFEKAAQLRDEIKNLQLNLERGSEEND</sequence>
<dbReference type="GO" id="GO:0050897">
    <property type="term" value="F:cobalt ion binding"/>
    <property type="evidence" value="ECO:0007669"/>
    <property type="project" value="TreeGrafter"/>
</dbReference>
<feature type="coiled-coil region" evidence="1">
    <location>
        <begin position="126"/>
        <end position="172"/>
    </location>
</feature>
<feature type="domain" description="UVR" evidence="2">
    <location>
        <begin position="130"/>
        <end position="165"/>
    </location>
</feature>
<dbReference type="InterPro" id="IPR036876">
    <property type="entry name" value="UVR_dom_sf"/>
</dbReference>
<evidence type="ECO:0000313" key="4">
    <source>
        <dbReference type="Proteomes" id="UP000198625"/>
    </source>
</evidence>
<dbReference type="Pfam" id="PF02151">
    <property type="entry name" value="UVR"/>
    <property type="match status" value="1"/>
</dbReference>
<gene>
    <name evidence="3" type="ORF">SAMN05660462_02404</name>
</gene>
<dbReference type="GO" id="GO:1990169">
    <property type="term" value="P:stress response to copper ion"/>
    <property type="evidence" value="ECO:0007669"/>
    <property type="project" value="TreeGrafter"/>
</dbReference>
<dbReference type="GO" id="GO:0005507">
    <property type="term" value="F:copper ion binding"/>
    <property type="evidence" value="ECO:0007669"/>
    <property type="project" value="TreeGrafter"/>
</dbReference>
<evidence type="ECO:0000259" key="2">
    <source>
        <dbReference type="PROSITE" id="PS50151"/>
    </source>
</evidence>
<dbReference type="GO" id="GO:0008270">
    <property type="term" value="F:zinc ion binding"/>
    <property type="evidence" value="ECO:0007669"/>
    <property type="project" value="TreeGrafter"/>
</dbReference>
<dbReference type="GO" id="GO:0016301">
    <property type="term" value="F:kinase activity"/>
    <property type="evidence" value="ECO:0007669"/>
    <property type="project" value="UniProtKB-KW"/>
</dbReference>
<reference evidence="3 4" key="1">
    <citation type="submission" date="2016-10" db="EMBL/GenBank/DDBJ databases">
        <authorList>
            <person name="de Groot N.N."/>
        </authorList>
    </citation>
    <scope>NUCLEOTIDE SEQUENCE [LARGE SCALE GENOMIC DNA]</scope>
    <source>
        <strain evidence="3 4">DSM 21650</strain>
    </source>
</reference>
<dbReference type="Proteomes" id="UP000198625">
    <property type="component" value="Unassembled WGS sequence"/>
</dbReference>
<proteinExistence type="predicted"/>